<sequence length="76" mass="8526">MNRDARYLVKKPSMTTPFSSRVDPPKSISNIHFGRWTTAPRGRRPPASGGHLWFVDTGFAEKLSCQAAWAPESPIR</sequence>
<protein>
    <submittedName>
        <fullName evidence="1">Uncharacterized protein</fullName>
    </submittedName>
</protein>
<dbReference type="Proteomes" id="UP000585638">
    <property type="component" value="Unassembled WGS sequence"/>
</dbReference>
<dbReference type="EMBL" id="JACHIR010000005">
    <property type="protein sequence ID" value="MBB5898047.1"/>
    <property type="molecule type" value="Genomic_DNA"/>
</dbReference>
<reference evidence="1 2" key="1">
    <citation type="submission" date="2020-08" db="EMBL/GenBank/DDBJ databases">
        <title>Sequencing the genomes of 1000 actinobacteria strains.</title>
        <authorList>
            <person name="Klenk H.-P."/>
        </authorList>
    </citation>
    <scope>NUCLEOTIDE SEQUENCE [LARGE SCALE GENOMIC DNA]</scope>
    <source>
        <strain evidence="1 2">DSM 43851</strain>
    </source>
</reference>
<gene>
    <name evidence="1" type="ORF">BJ998_009306</name>
</gene>
<comment type="caution">
    <text evidence="1">The sequence shown here is derived from an EMBL/GenBank/DDBJ whole genome shotgun (WGS) entry which is preliminary data.</text>
</comment>
<proteinExistence type="predicted"/>
<dbReference type="AlphaFoldDB" id="A0A7W9KT12"/>
<accession>A0A7W9KT12</accession>
<keyword evidence="2" id="KW-1185">Reference proteome</keyword>
<organism evidence="1 2">
    <name type="scientific">Kutzneria kofuensis</name>
    <dbReference type="NCBI Taxonomy" id="103725"/>
    <lineage>
        <taxon>Bacteria</taxon>
        <taxon>Bacillati</taxon>
        <taxon>Actinomycetota</taxon>
        <taxon>Actinomycetes</taxon>
        <taxon>Pseudonocardiales</taxon>
        <taxon>Pseudonocardiaceae</taxon>
        <taxon>Kutzneria</taxon>
    </lineage>
</organism>
<evidence type="ECO:0000313" key="1">
    <source>
        <dbReference type="EMBL" id="MBB5898047.1"/>
    </source>
</evidence>
<name>A0A7W9KT12_9PSEU</name>
<evidence type="ECO:0000313" key="2">
    <source>
        <dbReference type="Proteomes" id="UP000585638"/>
    </source>
</evidence>